<feature type="transmembrane region" description="Helical" evidence="1">
    <location>
        <begin position="22"/>
        <end position="44"/>
    </location>
</feature>
<accession>A0ABV5E7V7</accession>
<organism evidence="2 3">
    <name type="scientific">Streptomyces broussonetiae</name>
    <dbReference type="NCBI Taxonomy" id="2686304"/>
    <lineage>
        <taxon>Bacteria</taxon>
        <taxon>Bacillati</taxon>
        <taxon>Actinomycetota</taxon>
        <taxon>Actinomycetes</taxon>
        <taxon>Kitasatosporales</taxon>
        <taxon>Streptomycetaceae</taxon>
        <taxon>Streptomyces</taxon>
    </lineage>
</organism>
<sequence length="45" mass="4592">MGLWGSLNAWLRDGRAVPGRRYWGVSAALLLGPTAALAGVLAAVG</sequence>
<evidence type="ECO:0000313" key="3">
    <source>
        <dbReference type="Proteomes" id="UP001585080"/>
    </source>
</evidence>
<keyword evidence="1" id="KW-0812">Transmembrane</keyword>
<proteinExistence type="predicted"/>
<evidence type="ECO:0000313" key="2">
    <source>
        <dbReference type="EMBL" id="MFB8772944.1"/>
    </source>
</evidence>
<name>A0ABV5E7V7_9ACTN</name>
<keyword evidence="3" id="KW-1185">Reference proteome</keyword>
<comment type="caution">
    <text evidence="2">The sequence shown here is derived from an EMBL/GenBank/DDBJ whole genome shotgun (WGS) entry which is preliminary data.</text>
</comment>
<gene>
    <name evidence="2" type="ORF">VSS16_09390</name>
</gene>
<evidence type="ECO:0000256" key="1">
    <source>
        <dbReference type="SAM" id="Phobius"/>
    </source>
</evidence>
<keyword evidence="1" id="KW-1133">Transmembrane helix</keyword>
<dbReference type="Proteomes" id="UP001585080">
    <property type="component" value="Unassembled WGS sequence"/>
</dbReference>
<dbReference type="EMBL" id="JAYMRP010000006">
    <property type="protein sequence ID" value="MFB8772944.1"/>
    <property type="molecule type" value="Genomic_DNA"/>
</dbReference>
<dbReference type="RefSeq" id="WP_376731838.1">
    <property type="nucleotide sequence ID" value="NZ_JAYMRP010000006.1"/>
</dbReference>
<keyword evidence="1" id="KW-0472">Membrane</keyword>
<reference evidence="2 3" key="1">
    <citation type="submission" date="2024-01" db="EMBL/GenBank/DDBJ databases">
        <title>Genome mining of biosynthetic gene clusters to explore secondary metabolites of Streptomyces sp.</title>
        <authorList>
            <person name="Baig A."/>
            <person name="Ajitkumar Shintre N."/>
            <person name="Kumar H."/>
            <person name="Anbarasu A."/>
            <person name="Ramaiah S."/>
        </authorList>
    </citation>
    <scope>NUCLEOTIDE SEQUENCE [LARGE SCALE GENOMIC DNA]</scope>
    <source>
        <strain evidence="2 3">A57</strain>
    </source>
</reference>
<protein>
    <submittedName>
        <fullName evidence="2">Uncharacterized protein</fullName>
    </submittedName>
</protein>